<feature type="non-terminal residue" evidence="2">
    <location>
        <position position="1"/>
    </location>
</feature>
<name>A0ABV0WXA1_9TELE</name>
<keyword evidence="3" id="KW-1185">Reference proteome</keyword>
<organism evidence="2 3">
    <name type="scientific">Xenotaenia resolanae</name>
    <dbReference type="NCBI Taxonomy" id="208358"/>
    <lineage>
        <taxon>Eukaryota</taxon>
        <taxon>Metazoa</taxon>
        <taxon>Chordata</taxon>
        <taxon>Craniata</taxon>
        <taxon>Vertebrata</taxon>
        <taxon>Euteleostomi</taxon>
        <taxon>Actinopterygii</taxon>
        <taxon>Neopterygii</taxon>
        <taxon>Teleostei</taxon>
        <taxon>Neoteleostei</taxon>
        <taxon>Acanthomorphata</taxon>
        <taxon>Ovalentaria</taxon>
        <taxon>Atherinomorphae</taxon>
        <taxon>Cyprinodontiformes</taxon>
        <taxon>Goodeidae</taxon>
        <taxon>Xenotaenia</taxon>
    </lineage>
</organism>
<reference evidence="2 3" key="1">
    <citation type="submission" date="2021-06" db="EMBL/GenBank/DDBJ databases">
        <authorList>
            <person name="Palmer J.M."/>
        </authorList>
    </citation>
    <scope>NUCLEOTIDE SEQUENCE [LARGE SCALE GENOMIC DNA]</scope>
    <source>
        <strain evidence="2 3">XR_2019</strain>
        <tissue evidence="2">Muscle</tissue>
    </source>
</reference>
<feature type="non-terminal residue" evidence="2">
    <location>
        <position position="93"/>
    </location>
</feature>
<feature type="transmembrane region" description="Helical" evidence="1">
    <location>
        <begin position="6"/>
        <end position="29"/>
    </location>
</feature>
<proteinExistence type="predicted"/>
<evidence type="ECO:0000313" key="3">
    <source>
        <dbReference type="Proteomes" id="UP001444071"/>
    </source>
</evidence>
<keyword evidence="1" id="KW-1133">Transmembrane helix</keyword>
<evidence type="ECO:0000256" key="1">
    <source>
        <dbReference type="SAM" id="Phobius"/>
    </source>
</evidence>
<protein>
    <submittedName>
        <fullName evidence="2">Palmitoyltransferase zdhhc1</fullName>
    </submittedName>
</protein>
<dbReference type="Proteomes" id="UP001444071">
    <property type="component" value="Unassembled WGS sequence"/>
</dbReference>
<comment type="caution">
    <text evidence="2">The sequence shown here is derived from an EMBL/GenBank/DDBJ whole genome shotgun (WGS) entry which is preliminary data.</text>
</comment>
<feature type="transmembrane region" description="Helical" evidence="1">
    <location>
        <begin position="67"/>
        <end position="92"/>
    </location>
</feature>
<accession>A0ABV0WXA1</accession>
<keyword evidence="1" id="KW-0472">Membrane</keyword>
<dbReference type="EMBL" id="JAHRIM010072551">
    <property type="protein sequence ID" value="MEQ2273699.1"/>
    <property type="molecule type" value="Genomic_DNA"/>
</dbReference>
<sequence>LFLHSVISALLGVCLVLVFASYVFIEFFLDPSKLRTDKHFLVQNETGVWFVFLPVAPLRSAAAAIPVLAAITIALGLLSSVLLCHLLCFHIYL</sequence>
<evidence type="ECO:0000313" key="2">
    <source>
        <dbReference type="EMBL" id="MEQ2273699.1"/>
    </source>
</evidence>
<gene>
    <name evidence="2" type="primary">ZDHHC1</name>
    <name evidence="2" type="ORF">XENORESO_007670</name>
</gene>
<keyword evidence="1" id="KW-0812">Transmembrane</keyword>